<organism evidence="2 3">
    <name type="scientific">Lymnaea stagnalis</name>
    <name type="common">Great pond snail</name>
    <name type="synonym">Helix stagnalis</name>
    <dbReference type="NCBI Taxonomy" id="6523"/>
    <lineage>
        <taxon>Eukaryota</taxon>
        <taxon>Metazoa</taxon>
        <taxon>Spiralia</taxon>
        <taxon>Lophotrochozoa</taxon>
        <taxon>Mollusca</taxon>
        <taxon>Gastropoda</taxon>
        <taxon>Heterobranchia</taxon>
        <taxon>Euthyneura</taxon>
        <taxon>Panpulmonata</taxon>
        <taxon>Hygrophila</taxon>
        <taxon>Lymnaeoidea</taxon>
        <taxon>Lymnaeidae</taxon>
        <taxon>Lymnaea</taxon>
    </lineage>
</organism>
<evidence type="ECO:0000313" key="2">
    <source>
        <dbReference type="EMBL" id="CAL1542977.1"/>
    </source>
</evidence>
<feature type="non-terminal residue" evidence="2">
    <location>
        <position position="75"/>
    </location>
</feature>
<evidence type="ECO:0000259" key="1">
    <source>
        <dbReference type="Pfam" id="PF22834"/>
    </source>
</evidence>
<sequence length="75" mass="8552">MTTIEVYPGDGSVLVSQGVKAHFFTHYILMGDQLEERTYSLKSLPPGKPKGFHSIEKLIKTAIRFLQLNSQWESR</sequence>
<reference evidence="2 3" key="1">
    <citation type="submission" date="2024-04" db="EMBL/GenBank/DDBJ databases">
        <authorList>
            <consortium name="Genoscope - CEA"/>
            <person name="William W."/>
        </authorList>
    </citation>
    <scope>NUCLEOTIDE SEQUENCE [LARGE SCALE GENOMIC DNA]</scope>
</reference>
<dbReference type="AlphaFoldDB" id="A0AAV2I824"/>
<dbReference type="InterPro" id="IPR053901">
    <property type="entry name" value="C5orf34-like"/>
</dbReference>
<dbReference type="Pfam" id="PF22834">
    <property type="entry name" value="Polo_box_4"/>
    <property type="match status" value="1"/>
</dbReference>
<proteinExistence type="predicted"/>
<accession>A0AAV2I824</accession>
<dbReference type="InterPro" id="IPR053900">
    <property type="entry name" value="C5orf34-like_dom"/>
</dbReference>
<evidence type="ECO:0000313" key="3">
    <source>
        <dbReference type="Proteomes" id="UP001497497"/>
    </source>
</evidence>
<gene>
    <name evidence="2" type="ORF">GSLYS_00016511001</name>
</gene>
<feature type="domain" description="C5orf34-like" evidence="1">
    <location>
        <begin position="2"/>
        <end position="66"/>
    </location>
</feature>
<keyword evidence="3" id="KW-1185">Reference proteome</keyword>
<name>A0AAV2I824_LYMST</name>
<comment type="caution">
    <text evidence="2">The sequence shown here is derived from an EMBL/GenBank/DDBJ whole genome shotgun (WGS) entry which is preliminary data.</text>
</comment>
<dbReference type="Proteomes" id="UP001497497">
    <property type="component" value="Unassembled WGS sequence"/>
</dbReference>
<dbReference type="PANTHER" id="PTHR34531:SF1">
    <property type="entry name" value="CHROMOSOME 5 OPEN READING FRAME 34"/>
    <property type="match status" value="1"/>
</dbReference>
<protein>
    <recommendedName>
        <fullName evidence="1">C5orf34-like domain-containing protein</fullName>
    </recommendedName>
</protein>
<dbReference type="EMBL" id="CAXITT010000518">
    <property type="protein sequence ID" value="CAL1542977.1"/>
    <property type="molecule type" value="Genomic_DNA"/>
</dbReference>
<dbReference type="PANTHER" id="PTHR34531">
    <property type="entry name" value="ZGC:153352"/>
    <property type="match status" value="1"/>
</dbReference>